<dbReference type="PANTHER" id="PTHR43155">
    <property type="entry name" value="CYCLIC DI-GMP PHOSPHODIESTERASE PA4108-RELATED"/>
    <property type="match status" value="1"/>
</dbReference>
<dbReference type="InterPro" id="IPR003607">
    <property type="entry name" value="HD/PDEase_dom"/>
</dbReference>
<dbReference type="Proteomes" id="UP000515981">
    <property type="component" value="Chromosome"/>
</dbReference>
<dbReference type="NCBIfam" id="TIGR00277">
    <property type="entry name" value="HDIG"/>
    <property type="match status" value="1"/>
</dbReference>
<dbReference type="PROSITE" id="PS51832">
    <property type="entry name" value="HD_GYP"/>
    <property type="match status" value="1"/>
</dbReference>
<reference evidence="2 3" key="1">
    <citation type="submission" date="2020-08" db="EMBL/GenBank/DDBJ databases">
        <authorList>
            <person name="Liu C."/>
            <person name="Sun Q."/>
        </authorList>
    </citation>
    <scope>NUCLEOTIDE SEQUENCE [LARGE SCALE GENOMIC DNA]</scope>
    <source>
        <strain evidence="2 3">NSJ-8</strain>
    </source>
</reference>
<evidence type="ECO:0000313" key="2">
    <source>
        <dbReference type="EMBL" id="QNM04052.1"/>
    </source>
</evidence>
<proteinExistence type="predicted"/>
<sequence>MMIDQAIIDRAGRVLIARRTRLEDFHIDALKKMGVTGIYTCEGTEDIKPAEADKTQSLPEPLQKKYDQVKVKDPAKVQISESVRNRVAQGVQYLYQDTQSPDFTNASRSITDDLLRAIEDNDAVAVDIGALKVSDEYTFKHSVDVATMSMIVARKYGLDDKQVYEIGIAGLLHDIGKSKVPNEILNKAARLTDEEFAIMKQHSVYGYRILQPKEDLSTEIKLGVLQHHEKINGKGYPMGVTGDKIDLFARLISISDIYDALVTERPYKKPFSPRDAVEMIMSMTEELDINVMRCFLESVILYPVGTDVALSNGETARIVENIPNAVLRPKVLGLTTGRVYDLANDVKCANIIIL</sequence>
<dbReference type="Gene3D" id="1.10.3210.10">
    <property type="entry name" value="Hypothetical protein af1432"/>
    <property type="match status" value="1"/>
</dbReference>
<dbReference type="SUPFAM" id="SSF109604">
    <property type="entry name" value="HD-domain/PDEase-like"/>
    <property type="match status" value="1"/>
</dbReference>
<dbReference type="InterPro" id="IPR037522">
    <property type="entry name" value="HD_GYP_dom"/>
</dbReference>
<organism evidence="2 3">
    <name type="scientific">Simiaoa sunii</name>
    <dbReference type="NCBI Taxonomy" id="2763672"/>
    <lineage>
        <taxon>Bacteria</taxon>
        <taxon>Bacillati</taxon>
        <taxon>Bacillota</taxon>
        <taxon>Clostridia</taxon>
        <taxon>Lachnospirales</taxon>
        <taxon>Lachnospiraceae</taxon>
        <taxon>Simiaoa</taxon>
    </lineage>
</organism>
<name>A0A7G9FZS0_9FIRM</name>
<dbReference type="EMBL" id="CP060633">
    <property type="protein sequence ID" value="QNM04052.1"/>
    <property type="molecule type" value="Genomic_DNA"/>
</dbReference>
<evidence type="ECO:0000313" key="3">
    <source>
        <dbReference type="Proteomes" id="UP000515981"/>
    </source>
</evidence>
<dbReference type="KEGG" id="ssun:H9Q77_01580"/>
<dbReference type="SMART" id="SM00471">
    <property type="entry name" value="HDc"/>
    <property type="match status" value="1"/>
</dbReference>
<keyword evidence="3" id="KW-1185">Reference proteome</keyword>
<gene>
    <name evidence="2" type="ORF">H9Q77_01580</name>
</gene>
<protein>
    <submittedName>
        <fullName evidence="2">HD-GYP domain-containing protein</fullName>
    </submittedName>
</protein>
<dbReference type="InterPro" id="IPR006675">
    <property type="entry name" value="HDIG_dom"/>
</dbReference>
<evidence type="ECO:0000259" key="1">
    <source>
        <dbReference type="PROSITE" id="PS51832"/>
    </source>
</evidence>
<dbReference type="Pfam" id="PF13487">
    <property type="entry name" value="HD_5"/>
    <property type="match status" value="1"/>
</dbReference>
<dbReference type="PANTHER" id="PTHR43155:SF2">
    <property type="entry name" value="CYCLIC DI-GMP PHOSPHODIESTERASE PA4108"/>
    <property type="match status" value="1"/>
</dbReference>
<dbReference type="AlphaFoldDB" id="A0A7G9FZS0"/>
<feature type="domain" description="HD-GYP" evidence="1">
    <location>
        <begin position="116"/>
        <end position="312"/>
    </location>
</feature>
<dbReference type="CDD" id="cd00077">
    <property type="entry name" value="HDc"/>
    <property type="match status" value="1"/>
</dbReference>
<accession>A0A7G9FZS0</accession>